<reference evidence="1 2" key="1">
    <citation type="submission" date="2019-02" db="EMBL/GenBank/DDBJ databases">
        <title>Deep-cultivation of Planctomycetes and their phenomic and genomic characterization uncovers novel biology.</title>
        <authorList>
            <person name="Wiegand S."/>
            <person name="Jogler M."/>
            <person name="Boedeker C."/>
            <person name="Pinto D."/>
            <person name="Vollmers J."/>
            <person name="Rivas-Marin E."/>
            <person name="Kohn T."/>
            <person name="Peeters S.H."/>
            <person name="Heuer A."/>
            <person name="Rast P."/>
            <person name="Oberbeckmann S."/>
            <person name="Bunk B."/>
            <person name="Jeske O."/>
            <person name="Meyerdierks A."/>
            <person name="Storesund J.E."/>
            <person name="Kallscheuer N."/>
            <person name="Luecker S."/>
            <person name="Lage O.M."/>
            <person name="Pohl T."/>
            <person name="Merkel B.J."/>
            <person name="Hornburger P."/>
            <person name="Mueller R.-W."/>
            <person name="Bruemmer F."/>
            <person name="Labrenz M."/>
            <person name="Spormann A.M."/>
            <person name="Op den Camp H."/>
            <person name="Overmann J."/>
            <person name="Amann R."/>
            <person name="Jetten M.S.M."/>
            <person name="Mascher T."/>
            <person name="Medema M.H."/>
            <person name="Devos D.P."/>
            <person name="Kaster A.-K."/>
            <person name="Ovreas L."/>
            <person name="Rohde M."/>
            <person name="Galperin M.Y."/>
            <person name="Jogler C."/>
        </authorList>
    </citation>
    <scope>NUCLEOTIDE SEQUENCE [LARGE SCALE GENOMIC DNA]</scope>
    <source>
        <strain evidence="1 2">EC9</strain>
    </source>
</reference>
<keyword evidence="2" id="KW-1185">Reference proteome</keyword>
<dbReference type="KEGG" id="ruv:EC9_42850"/>
<gene>
    <name evidence="1" type="ORF">EC9_42850</name>
</gene>
<dbReference type="Proteomes" id="UP000319557">
    <property type="component" value="Chromosome"/>
</dbReference>
<evidence type="ECO:0000313" key="1">
    <source>
        <dbReference type="EMBL" id="QDS90081.1"/>
    </source>
</evidence>
<evidence type="ECO:0000313" key="2">
    <source>
        <dbReference type="Proteomes" id="UP000319557"/>
    </source>
</evidence>
<protein>
    <submittedName>
        <fullName evidence="1">Uncharacterized protein</fullName>
    </submittedName>
</protein>
<dbReference type="AlphaFoldDB" id="A0A517M5D3"/>
<dbReference type="EMBL" id="CP036261">
    <property type="protein sequence ID" value="QDS90081.1"/>
    <property type="molecule type" value="Genomic_DNA"/>
</dbReference>
<proteinExistence type="predicted"/>
<name>A0A517M5D3_9BACT</name>
<sequence length="44" mass="5029">MRSCVLRHANLQSAGHWQKATVFRFIEPASALGLNYIVGWSWEP</sequence>
<accession>A0A517M5D3</accession>
<organism evidence="1 2">
    <name type="scientific">Rosistilla ulvae</name>
    <dbReference type="NCBI Taxonomy" id="1930277"/>
    <lineage>
        <taxon>Bacteria</taxon>
        <taxon>Pseudomonadati</taxon>
        <taxon>Planctomycetota</taxon>
        <taxon>Planctomycetia</taxon>
        <taxon>Pirellulales</taxon>
        <taxon>Pirellulaceae</taxon>
        <taxon>Rosistilla</taxon>
    </lineage>
</organism>